<feature type="region of interest" description="Disordered" evidence="1">
    <location>
        <begin position="1"/>
        <end position="35"/>
    </location>
</feature>
<evidence type="ECO:0000313" key="2">
    <source>
        <dbReference type="EMBL" id="GBP41100.1"/>
    </source>
</evidence>
<comment type="caution">
    <text evidence="2">The sequence shown here is derived from an EMBL/GenBank/DDBJ whole genome shotgun (WGS) entry which is preliminary data.</text>
</comment>
<evidence type="ECO:0000313" key="3">
    <source>
        <dbReference type="Proteomes" id="UP000299102"/>
    </source>
</evidence>
<dbReference type="Proteomes" id="UP000299102">
    <property type="component" value="Unassembled WGS sequence"/>
</dbReference>
<keyword evidence="3" id="KW-1185">Reference proteome</keyword>
<sequence length="149" mass="17106">MNQNKPQHFRRNAPRRPRSRPWATGAPARALREQRPAVLRRPRLHATRKRAKLEFGIKYCDFNATYIRARTAAVRATLVYGFDSRSGIKTQPWSAACAGVRPRVAGVFARRRRPVRGDLGKTDYFRAVADPFGINNRCANSRHVRSDRH</sequence>
<proteinExistence type="predicted"/>
<feature type="compositionally biased region" description="Basic residues" evidence="1">
    <location>
        <begin position="7"/>
        <end position="19"/>
    </location>
</feature>
<reference evidence="2 3" key="1">
    <citation type="journal article" date="2019" name="Commun. Biol.">
        <title>The bagworm genome reveals a unique fibroin gene that provides high tensile strength.</title>
        <authorList>
            <person name="Kono N."/>
            <person name="Nakamura H."/>
            <person name="Ohtoshi R."/>
            <person name="Tomita M."/>
            <person name="Numata K."/>
            <person name="Arakawa K."/>
        </authorList>
    </citation>
    <scope>NUCLEOTIDE SEQUENCE [LARGE SCALE GENOMIC DNA]</scope>
</reference>
<gene>
    <name evidence="2" type="ORF">EVAR_32553_1</name>
</gene>
<organism evidence="2 3">
    <name type="scientific">Eumeta variegata</name>
    <name type="common">Bagworm moth</name>
    <name type="synonym">Eumeta japonica</name>
    <dbReference type="NCBI Taxonomy" id="151549"/>
    <lineage>
        <taxon>Eukaryota</taxon>
        <taxon>Metazoa</taxon>
        <taxon>Ecdysozoa</taxon>
        <taxon>Arthropoda</taxon>
        <taxon>Hexapoda</taxon>
        <taxon>Insecta</taxon>
        <taxon>Pterygota</taxon>
        <taxon>Neoptera</taxon>
        <taxon>Endopterygota</taxon>
        <taxon>Lepidoptera</taxon>
        <taxon>Glossata</taxon>
        <taxon>Ditrysia</taxon>
        <taxon>Tineoidea</taxon>
        <taxon>Psychidae</taxon>
        <taxon>Oiketicinae</taxon>
        <taxon>Eumeta</taxon>
    </lineage>
</organism>
<dbReference type="EMBL" id="BGZK01000393">
    <property type="protein sequence ID" value="GBP41100.1"/>
    <property type="molecule type" value="Genomic_DNA"/>
</dbReference>
<evidence type="ECO:0000256" key="1">
    <source>
        <dbReference type="SAM" id="MobiDB-lite"/>
    </source>
</evidence>
<protein>
    <submittedName>
        <fullName evidence="2">Uncharacterized protein</fullName>
    </submittedName>
</protein>
<name>A0A4C1VRE1_EUMVA</name>
<accession>A0A4C1VRE1</accession>
<dbReference type="AlphaFoldDB" id="A0A4C1VRE1"/>